<proteinExistence type="predicted"/>
<feature type="non-terminal residue" evidence="1">
    <location>
        <position position="57"/>
    </location>
</feature>
<organism evidence="1 2">
    <name type="scientific">Anaerobium acetethylicum</name>
    <dbReference type="NCBI Taxonomy" id="1619234"/>
    <lineage>
        <taxon>Bacteria</taxon>
        <taxon>Bacillati</taxon>
        <taxon>Bacillota</taxon>
        <taxon>Clostridia</taxon>
        <taxon>Lachnospirales</taxon>
        <taxon>Lachnospiraceae</taxon>
        <taxon>Anaerobium</taxon>
    </lineage>
</organism>
<keyword evidence="2" id="KW-1185">Reference proteome</keyword>
<reference evidence="1 2" key="1">
    <citation type="submission" date="2016-09" db="EMBL/GenBank/DDBJ databases">
        <authorList>
            <person name="Capua I."/>
            <person name="De Benedictis P."/>
            <person name="Joannis T."/>
            <person name="Lombin L.H."/>
            <person name="Cattoli G."/>
        </authorList>
    </citation>
    <scope>NUCLEOTIDE SEQUENCE [LARGE SCALE GENOMIC DNA]</scope>
    <source>
        <strain evidence="1 2">GluBS11</strain>
    </source>
</reference>
<evidence type="ECO:0000313" key="2">
    <source>
        <dbReference type="Proteomes" id="UP000199315"/>
    </source>
</evidence>
<dbReference type="AlphaFoldDB" id="A0A1D3TZH2"/>
<dbReference type="STRING" id="1619234.SAMN05421730_10795"/>
<protein>
    <submittedName>
        <fullName evidence="1">Uncharacterized protein</fullName>
    </submittedName>
</protein>
<accession>A0A1D3TZH2</accession>
<sequence>MKLVAPCFGRVFLISDRNTIRFSLDNRALSRKDYATKLLKFRENNVQFDRNRERRST</sequence>
<evidence type="ECO:0000313" key="1">
    <source>
        <dbReference type="EMBL" id="SCP99967.1"/>
    </source>
</evidence>
<name>A0A1D3TZH2_9FIRM</name>
<dbReference type="EMBL" id="FMKA01000079">
    <property type="protein sequence ID" value="SCP99967.1"/>
    <property type="molecule type" value="Genomic_DNA"/>
</dbReference>
<dbReference type="Proteomes" id="UP000199315">
    <property type="component" value="Unassembled WGS sequence"/>
</dbReference>
<gene>
    <name evidence="1" type="ORF">SAMN05421730_10795</name>
</gene>